<sequence length="61" mass="7146">MARTVDRSRKLITNLPRDPDNYGRRRKLWTTAVSNNPGQTCHNTCHSVKFKLDCETNRRES</sequence>
<reference evidence="2" key="1">
    <citation type="submission" date="2020-07" db="EMBL/GenBank/DDBJ databases">
        <authorList>
            <person name="Nazaruddin N."/>
        </authorList>
    </citation>
    <scope>NUCLEOTIDE SEQUENCE</scope>
</reference>
<dbReference type="EMBL" id="CAJDYZ010006689">
    <property type="protein sequence ID" value="CAD1473590.1"/>
    <property type="molecule type" value="Genomic_DNA"/>
</dbReference>
<dbReference type="Proteomes" id="UP000752696">
    <property type="component" value="Unassembled WGS sequence"/>
</dbReference>
<dbReference type="AlphaFoldDB" id="A0A6V7H292"/>
<evidence type="ECO:0000313" key="2">
    <source>
        <dbReference type="EMBL" id="CAD1473590.1"/>
    </source>
</evidence>
<comment type="caution">
    <text evidence="2">The sequence shown here is derived from an EMBL/GenBank/DDBJ whole genome shotgun (WGS) entry which is preliminary data.</text>
</comment>
<evidence type="ECO:0000313" key="3">
    <source>
        <dbReference type="Proteomes" id="UP000752696"/>
    </source>
</evidence>
<dbReference type="OrthoDB" id="10582472at2759"/>
<accession>A0A6V7H292</accession>
<proteinExistence type="predicted"/>
<feature type="region of interest" description="Disordered" evidence="1">
    <location>
        <begin position="1"/>
        <end position="20"/>
    </location>
</feature>
<gene>
    <name evidence="2" type="ORF">MHI_LOCUS399991</name>
</gene>
<evidence type="ECO:0000256" key="1">
    <source>
        <dbReference type="SAM" id="MobiDB-lite"/>
    </source>
</evidence>
<name>A0A6V7H292_9HYME</name>
<organism evidence="2 3">
    <name type="scientific">Heterotrigona itama</name>
    <dbReference type="NCBI Taxonomy" id="395501"/>
    <lineage>
        <taxon>Eukaryota</taxon>
        <taxon>Metazoa</taxon>
        <taxon>Ecdysozoa</taxon>
        <taxon>Arthropoda</taxon>
        <taxon>Hexapoda</taxon>
        <taxon>Insecta</taxon>
        <taxon>Pterygota</taxon>
        <taxon>Neoptera</taxon>
        <taxon>Endopterygota</taxon>
        <taxon>Hymenoptera</taxon>
        <taxon>Apocrita</taxon>
        <taxon>Aculeata</taxon>
        <taxon>Apoidea</taxon>
        <taxon>Anthophila</taxon>
        <taxon>Apidae</taxon>
        <taxon>Heterotrigona</taxon>
    </lineage>
</organism>
<keyword evidence="3" id="KW-1185">Reference proteome</keyword>
<protein>
    <submittedName>
        <fullName evidence="2">Uncharacterized protein</fullName>
    </submittedName>
</protein>